<sequence length="68" mass="7397">MFSPLIATDEDLAALPPAYITNCEFDVLRDDGFLLAARGSTGGALVRPKRGARFRHECQHRGSGHGRT</sequence>
<accession>A0A9D4RZA6</accession>
<proteinExistence type="predicted"/>
<dbReference type="SUPFAM" id="SSF53474">
    <property type="entry name" value="alpha/beta-Hydrolases"/>
    <property type="match status" value="1"/>
</dbReference>
<organism evidence="1 2">
    <name type="scientific">Dreissena polymorpha</name>
    <name type="common">Zebra mussel</name>
    <name type="synonym">Mytilus polymorpha</name>
    <dbReference type="NCBI Taxonomy" id="45954"/>
    <lineage>
        <taxon>Eukaryota</taxon>
        <taxon>Metazoa</taxon>
        <taxon>Spiralia</taxon>
        <taxon>Lophotrochozoa</taxon>
        <taxon>Mollusca</taxon>
        <taxon>Bivalvia</taxon>
        <taxon>Autobranchia</taxon>
        <taxon>Heteroconchia</taxon>
        <taxon>Euheterodonta</taxon>
        <taxon>Imparidentia</taxon>
        <taxon>Neoheterodontei</taxon>
        <taxon>Myida</taxon>
        <taxon>Dreissenoidea</taxon>
        <taxon>Dreissenidae</taxon>
        <taxon>Dreissena</taxon>
    </lineage>
</organism>
<reference evidence="1" key="1">
    <citation type="journal article" date="2019" name="bioRxiv">
        <title>The Genome of the Zebra Mussel, Dreissena polymorpha: A Resource for Invasive Species Research.</title>
        <authorList>
            <person name="McCartney M.A."/>
            <person name="Auch B."/>
            <person name="Kono T."/>
            <person name="Mallez S."/>
            <person name="Zhang Y."/>
            <person name="Obille A."/>
            <person name="Becker A."/>
            <person name="Abrahante J.E."/>
            <person name="Garbe J."/>
            <person name="Badalamenti J.P."/>
            <person name="Herman A."/>
            <person name="Mangelson H."/>
            <person name="Liachko I."/>
            <person name="Sullivan S."/>
            <person name="Sone E.D."/>
            <person name="Koren S."/>
            <person name="Silverstein K.A.T."/>
            <person name="Beckman K.B."/>
            <person name="Gohl D.M."/>
        </authorList>
    </citation>
    <scope>NUCLEOTIDE SEQUENCE</scope>
    <source>
        <strain evidence="1">Duluth1</strain>
        <tissue evidence="1">Whole animal</tissue>
    </source>
</reference>
<reference evidence="1" key="2">
    <citation type="submission" date="2020-11" db="EMBL/GenBank/DDBJ databases">
        <authorList>
            <person name="McCartney M.A."/>
            <person name="Auch B."/>
            <person name="Kono T."/>
            <person name="Mallez S."/>
            <person name="Becker A."/>
            <person name="Gohl D.M."/>
            <person name="Silverstein K.A.T."/>
            <person name="Koren S."/>
            <person name="Bechman K.B."/>
            <person name="Herman A."/>
            <person name="Abrahante J.E."/>
            <person name="Garbe J."/>
        </authorList>
    </citation>
    <scope>NUCLEOTIDE SEQUENCE</scope>
    <source>
        <strain evidence="1">Duluth1</strain>
        <tissue evidence="1">Whole animal</tissue>
    </source>
</reference>
<dbReference type="AlphaFoldDB" id="A0A9D4RZA6"/>
<dbReference type="Proteomes" id="UP000828390">
    <property type="component" value="Unassembled WGS sequence"/>
</dbReference>
<dbReference type="EMBL" id="JAIWYP010000001">
    <property type="protein sequence ID" value="KAH3884117.1"/>
    <property type="molecule type" value="Genomic_DNA"/>
</dbReference>
<evidence type="ECO:0000313" key="1">
    <source>
        <dbReference type="EMBL" id="KAH3884117.1"/>
    </source>
</evidence>
<gene>
    <name evidence="1" type="ORF">DPMN_008090</name>
</gene>
<dbReference type="InterPro" id="IPR029058">
    <property type="entry name" value="AB_hydrolase_fold"/>
</dbReference>
<dbReference type="GO" id="GO:0016787">
    <property type="term" value="F:hydrolase activity"/>
    <property type="evidence" value="ECO:0007669"/>
    <property type="project" value="InterPro"/>
</dbReference>
<keyword evidence="2" id="KW-1185">Reference proteome</keyword>
<protein>
    <submittedName>
        <fullName evidence="1">Uncharacterized protein</fullName>
    </submittedName>
</protein>
<evidence type="ECO:0000313" key="2">
    <source>
        <dbReference type="Proteomes" id="UP000828390"/>
    </source>
</evidence>
<dbReference type="Gene3D" id="3.40.50.1820">
    <property type="entry name" value="alpha/beta hydrolase"/>
    <property type="match status" value="1"/>
</dbReference>
<name>A0A9D4RZA6_DREPO</name>
<comment type="caution">
    <text evidence="1">The sequence shown here is derived from an EMBL/GenBank/DDBJ whole genome shotgun (WGS) entry which is preliminary data.</text>
</comment>